<dbReference type="RefSeq" id="WP_157171420.1">
    <property type="nucleotide sequence ID" value="NZ_CAWPHS010000008.1"/>
</dbReference>
<protein>
    <submittedName>
        <fullName evidence="1">Uncharacterized protein</fullName>
    </submittedName>
</protein>
<dbReference type="AlphaFoldDB" id="A0A7X6LZ46"/>
<dbReference type="Proteomes" id="UP000523447">
    <property type="component" value="Unassembled WGS sequence"/>
</dbReference>
<reference evidence="1 2" key="1">
    <citation type="submission" date="2020-04" db="EMBL/GenBank/DDBJ databases">
        <title>MicrobeNet Type strains.</title>
        <authorList>
            <person name="Nicholson A.C."/>
        </authorList>
    </citation>
    <scope>NUCLEOTIDE SEQUENCE [LARGE SCALE GENOMIC DNA]</scope>
    <source>
        <strain evidence="1 2">DSM 44445</strain>
    </source>
</reference>
<proteinExistence type="predicted"/>
<evidence type="ECO:0000313" key="1">
    <source>
        <dbReference type="EMBL" id="NKY87206.1"/>
    </source>
</evidence>
<name>A0A7X6LZ46_9NOCA</name>
<comment type="caution">
    <text evidence="1">The sequence shown here is derived from an EMBL/GenBank/DDBJ whole genome shotgun (WGS) entry which is preliminary data.</text>
</comment>
<dbReference type="EMBL" id="JAAXPE010000016">
    <property type="protein sequence ID" value="NKY87206.1"/>
    <property type="molecule type" value="Genomic_DNA"/>
</dbReference>
<keyword evidence="2" id="KW-1185">Reference proteome</keyword>
<sequence>MANIASTFVRMDLRDPADVLLEREVLEEILGPPGTYHVPVWSRQDGGTLDLQFGVRWGGEGVADRIWNTFRGRVTSVWVRWYNDGGEFDDIEHRPMAPWPLRSNVYCYRGGTWIRRCRYAYDGIRVTWRTVPGAAAATLGGWRWHRDGAAHIAAAAGDYLAGNDWCDLLDDPTLATPTTPTRGIGPYEGDFEYEPFRWWRAAQLPAALSDSDLSLILCAATRLELTWHGRAVMVMARDDAGAWRFFSLDDWDNCADPAYLFERLPAEPDGSASADENLPPS</sequence>
<organism evidence="1 2">
    <name type="scientific">Nocardia veterana</name>
    <dbReference type="NCBI Taxonomy" id="132249"/>
    <lineage>
        <taxon>Bacteria</taxon>
        <taxon>Bacillati</taxon>
        <taxon>Actinomycetota</taxon>
        <taxon>Actinomycetes</taxon>
        <taxon>Mycobacteriales</taxon>
        <taxon>Nocardiaceae</taxon>
        <taxon>Nocardia</taxon>
    </lineage>
</organism>
<evidence type="ECO:0000313" key="2">
    <source>
        <dbReference type="Proteomes" id="UP000523447"/>
    </source>
</evidence>
<accession>A0A7X6LZ46</accession>
<gene>
    <name evidence="1" type="ORF">HGA07_16395</name>
</gene>